<organism evidence="1 2">
    <name type="scientific">Bathycoccus prasinos</name>
    <dbReference type="NCBI Taxonomy" id="41875"/>
    <lineage>
        <taxon>Eukaryota</taxon>
        <taxon>Viridiplantae</taxon>
        <taxon>Chlorophyta</taxon>
        <taxon>Mamiellophyceae</taxon>
        <taxon>Mamiellales</taxon>
        <taxon>Bathycoccaceae</taxon>
        <taxon>Bathycoccus</taxon>
    </lineage>
</organism>
<accession>K8ERU2</accession>
<evidence type="ECO:0000313" key="1">
    <source>
        <dbReference type="EMBL" id="CCO20761.1"/>
    </source>
</evidence>
<keyword evidence="2" id="KW-1185">Reference proteome</keyword>
<evidence type="ECO:0000313" key="2">
    <source>
        <dbReference type="Proteomes" id="UP000198341"/>
    </source>
</evidence>
<name>K8ERU2_9CHLO</name>
<gene>
    <name evidence="1" type="ordered locus">Bathy19g00175</name>
</gene>
<dbReference type="KEGG" id="bpg:Bathy19g00175"/>
<dbReference type="AlphaFoldDB" id="K8ERU2"/>
<reference evidence="1 2" key="1">
    <citation type="submission" date="2011-10" db="EMBL/GenBank/DDBJ databases">
        <authorList>
            <person name="Genoscope - CEA"/>
        </authorList>
    </citation>
    <scope>NUCLEOTIDE SEQUENCE [LARGE SCALE GENOMIC DNA]</scope>
    <source>
        <strain evidence="1 2">RCC 1105</strain>
    </source>
</reference>
<dbReference type="Proteomes" id="UP000198341">
    <property type="component" value="Chromosome 19"/>
</dbReference>
<dbReference type="EMBL" id="FO082260">
    <property type="protein sequence ID" value="CCO20761.1"/>
    <property type="molecule type" value="Genomic_DNA"/>
</dbReference>
<dbReference type="RefSeq" id="XP_007508042.1">
    <property type="nucleotide sequence ID" value="XM_007507980.1"/>
</dbReference>
<dbReference type="GeneID" id="19010722"/>
<protein>
    <submittedName>
        <fullName evidence="1">Uncharacterized protein</fullName>
    </submittedName>
</protein>
<proteinExistence type="predicted"/>
<sequence length="73" mass="8492">MSMLYMNIAEIAVFLIKYRTLTIFLDNSRTSLFMLHSFPAQLALINYKHINISCESCNIVVSRYVYNSSNIIH</sequence>